<dbReference type="FunFam" id="1.10.1620.20:FF:000005">
    <property type="entry name" value="Uncharacterized protein, isoform A"/>
    <property type="match status" value="1"/>
</dbReference>
<dbReference type="GO" id="GO:0046933">
    <property type="term" value="F:proton-transporting ATP synthase activity, rotational mechanism"/>
    <property type="evidence" value="ECO:0007669"/>
    <property type="project" value="InterPro"/>
</dbReference>
<proteinExistence type="inferred from homology"/>
<dbReference type="GO" id="GO:0042776">
    <property type="term" value="P:proton motive force-driven mitochondrial ATP synthesis"/>
    <property type="evidence" value="ECO:0007669"/>
    <property type="project" value="TreeGrafter"/>
</dbReference>
<dbReference type="InParanoid" id="B4JJS1"/>
<dbReference type="HOGENOM" id="CLU_187039_3_1_1"/>
<feature type="region of interest" description="Disordered" evidence="2">
    <location>
        <begin position="34"/>
        <end position="56"/>
    </location>
</feature>
<comment type="similarity">
    <text evidence="1">Belongs to the eukaryotic ATPase epsilon family.</text>
</comment>
<keyword evidence="4" id="KW-1185">Reference proteome</keyword>
<evidence type="ECO:0000256" key="1">
    <source>
        <dbReference type="ARBA" id="ARBA00009502"/>
    </source>
</evidence>
<dbReference type="AlphaFoldDB" id="B4JJS1"/>
<dbReference type="InterPro" id="IPR036742">
    <property type="entry name" value="ATP_synth_F1_esu_sf_mt"/>
</dbReference>
<dbReference type="OMA" id="IKFTQWK"/>
<reference evidence="3 4" key="1">
    <citation type="journal article" date="2007" name="Nature">
        <title>Evolution of genes and genomes on the Drosophila phylogeny.</title>
        <authorList>
            <consortium name="Drosophila 12 Genomes Consortium"/>
            <person name="Clark A.G."/>
            <person name="Eisen M.B."/>
            <person name="Smith D.R."/>
            <person name="Bergman C.M."/>
            <person name="Oliver B."/>
            <person name="Markow T.A."/>
            <person name="Kaufman T.C."/>
            <person name="Kellis M."/>
            <person name="Gelbart W."/>
            <person name="Iyer V.N."/>
            <person name="Pollard D.A."/>
            <person name="Sackton T.B."/>
            <person name="Larracuente A.M."/>
            <person name="Singh N.D."/>
            <person name="Abad J.P."/>
            <person name="Abt D.N."/>
            <person name="Adryan B."/>
            <person name="Aguade M."/>
            <person name="Akashi H."/>
            <person name="Anderson W.W."/>
            <person name="Aquadro C.F."/>
            <person name="Ardell D.H."/>
            <person name="Arguello R."/>
            <person name="Artieri C.G."/>
            <person name="Barbash D.A."/>
            <person name="Barker D."/>
            <person name="Barsanti P."/>
            <person name="Batterham P."/>
            <person name="Batzoglou S."/>
            <person name="Begun D."/>
            <person name="Bhutkar A."/>
            <person name="Blanco E."/>
            <person name="Bosak S.A."/>
            <person name="Bradley R.K."/>
            <person name="Brand A.D."/>
            <person name="Brent M.R."/>
            <person name="Brooks A.N."/>
            <person name="Brown R.H."/>
            <person name="Butlin R.K."/>
            <person name="Caggese C."/>
            <person name="Calvi B.R."/>
            <person name="Bernardo de Carvalho A."/>
            <person name="Caspi A."/>
            <person name="Castrezana S."/>
            <person name="Celniker S.E."/>
            <person name="Chang J.L."/>
            <person name="Chapple C."/>
            <person name="Chatterji S."/>
            <person name="Chinwalla A."/>
            <person name="Civetta A."/>
            <person name="Clifton S.W."/>
            <person name="Comeron J.M."/>
            <person name="Costello J.C."/>
            <person name="Coyne J.A."/>
            <person name="Daub J."/>
            <person name="David R.G."/>
            <person name="Delcher A.L."/>
            <person name="Delehaunty K."/>
            <person name="Do C.B."/>
            <person name="Ebling H."/>
            <person name="Edwards K."/>
            <person name="Eickbush T."/>
            <person name="Evans J.D."/>
            <person name="Filipski A."/>
            <person name="Findeiss S."/>
            <person name="Freyhult E."/>
            <person name="Fulton L."/>
            <person name="Fulton R."/>
            <person name="Garcia A.C."/>
            <person name="Gardiner A."/>
            <person name="Garfield D.A."/>
            <person name="Garvin B.E."/>
            <person name="Gibson G."/>
            <person name="Gilbert D."/>
            <person name="Gnerre S."/>
            <person name="Godfrey J."/>
            <person name="Good R."/>
            <person name="Gotea V."/>
            <person name="Gravely B."/>
            <person name="Greenberg A.J."/>
            <person name="Griffiths-Jones S."/>
            <person name="Gross S."/>
            <person name="Guigo R."/>
            <person name="Gustafson E.A."/>
            <person name="Haerty W."/>
            <person name="Hahn M.W."/>
            <person name="Halligan D.L."/>
            <person name="Halpern A.L."/>
            <person name="Halter G.M."/>
            <person name="Han M.V."/>
            <person name="Heger A."/>
            <person name="Hillier L."/>
            <person name="Hinrichs A.S."/>
            <person name="Holmes I."/>
            <person name="Hoskins R.A."/>
            <person name="Hubisz M.J."/>
            <person name="Hultmark D."/>
            <person name="Huntley M.A."/>
            <person name="Jaffe D.B."/>
            <person name="Jagadeeshan S."/>
            <person name="Jeck W.R."/>
            <person name="Johnson J."/>
            <person name="Jones C.D."/>
            <person name="Jordan W.C."/>
            <person name="Karpen G.H."/>
            <person name="Kataoka E."/>
            <person name="Keightley P.D."/>
            <person name="Kheradpour P."/>
            <person name="Kirkness E.F."/>
            <person name="Koerich L.B."/>
            <person name="Kristiansen K."/>
            <person name="Kudrna D."/>
            <person name="Kulathinal R.J."/>
            <person name="Kumar S."/>
            <person name="Kwok R."/>
            <person name="Lander E."/>
            <person name="Langley C.H."/>
            <person name="Lapoint R."/>
            <person name="Lazzaro B.P."/>
            <person name="Lee S.J."/>
            <person name="Levesque L."/>
            <person name="Li R."/>
            <person name="Lin C.F."/>
            <person name="Lin M.F."/>
            <person name="Lindblad-Toh K."/>
            <person name="Llopart A."/>
            <person name="Long M."/>
            <person name="Low L."/>
            <person name="Lozovsky E."/>
            <person name="Lu J."/>
            <person name="Luo M."/>
            <person name="Machado C.A."/>
            <person name="Makalowski W."/>
            <person name="Marzo M."/>
            <person name="Matsuda M."/>
            <person name="Matzkin L."/>
            <person name="McAllister B."/>
            <person name="McBride C.S."/>
            <person name="McKernan B."/>
            <person name="McKernan K."/>
            <person name="Mendez-Lago M."/>
            <person name="Minx P."/>
            <person name="Mollenhauer M.U."/>
            <person name="Montooth K."/>
            <person name="Mount S.M."/>
            <person name="Mu X."/>
            <person name="Myers E."/>
            <person name="Negre B."/>
            <person name="Newfeld S."/>
            <person name="Nielsen R."/>
            <person name="Noor M.A."/>
            <person name="O'Grady P."/>
            <person name="Pachter L."/>
            <person name="Papaceit M."/>
            <person name="Parisi M.J."/>
            <person name="Parisi M."/>
            <person name="Parts L."/>
            <person name="Pedersen J.S."/>
            <person name="Pesole G."/>
            <person name="Phillippy A.M."/>
            <person name="Ponting C.P."/>
            <person name="Pop M."/>
            <person name="Porcelli D."/>
            <person name="Powell J.R."/>
            <person name="Prohaska S."/>
            <person name="Pruitt K."/>
            <person name="Puig M."/>
            <person name="Quesneville H."/>
            <person name="Ram K.R."/>
            <person name="Rand D."/>
            <person name="Rasmussen M.D."/>
            <person name="Reed L.K."/>
            <person name="Reenan R."/>
            <person name="Reily A."/>
            <person name="Remington K.A."/>
            <person name="Rieger T.T."/>
            <person name="Ritchie M.G."/>
            <person name="Robin C."/>
            <person name="Rogers Y.H."/>
            <person name="Rohde C."/>
            <person name="Rozas J."/>
            <person name="Rubenfield M.J."/>
            <person name="Ruiz A."/>
            <person name="Russo S."/>
            <person name="Salzberg S.L."/>
            <person name="Sanchez-Gracia A."/>
            <person name="Saranga D.J."/>
            <person name="Sato H."/>
            <person name="Schaeffer S.W."/>
            <person name="Schatz M.C."/>
            <person name="Schlenke T."/>
            <person name="Schwartz R."/>
            <person name="Segarra C."/>
            <person name="Singh R.S."/>
            <person name="Sirot L."/>
            <person name="Sirota M."/>
            <person name="Sisneros N.B."/>
            <person name="Smith C.D."/>
            <person name="Smith T.F."/>
            <person name="Spieth J."/>
            <person name="Stage D.E."/>
            <person name="Stark A."/>
            <person name="Stephan W."/>
            <person name="Strausberg R.L."/>
            <person name="Strempel S."/>
            <person name="Sturgill D."/>
            <person name="Sutton G."/>
            <person name="Sutton G.G."/>
            <person name="Tao W."/>
            <person name="Teichmann S."/>
            <person name="Tobari Y.N."/>
            <person name="Tomimura Y."/>
            <person name="Tsolas J.M."/>
            <person name="Valente V.L."/>
            <person name="Venter E."/>
            <person name="Venter J.C."/>
            <person name="Vicario S."/>
            <person name="Vieira F.G."/>
            <person name="Vilella A.J."/>
            <person name="Villasante A."/>
            <person name="Walenz B."/>
            <person name="Wang J."/>
            <person name="Wasserman M."/>
            <person name="Watts T."/>
            <person name="Wilson D."/>
            <person name="Wilson R.K."/>
            <person name="Wing R.A."/>
            <person name="Wolfner M.F."/>
            <person name="Wong A."/>
            <person name="Wong G.K."/>
            <person name="Wu C.I."/>
            <person name="Wu G."/>
            <person name="Yamamoto D."/>
            <person name="Yang H.P."/>
            <person name="Yang S.P."/>
            <person name="Yorke J.A."/>
            <person name="Yoshida K."/>
            <person name="Zdobnov E."/>
            <person name="Zhang P."/>
            <person name="Zhang Y."/>
            <person name="Zimin A.V."/>
            <person name="Baldwin J."/>
            <person name="Abdouelleil A."/>
            <person name="Abdulkadir J."/>
            <person name="Abebe A."/>
            <person name="Abera B."/>
            <person name="Abreu J."/>
            <person name="Acer S.C."/>
            <person name="Aftuck L."/>
            <person name="Alexander A."/>
            <person name="An P."/>
            <person name="Anderson E."/>
            <person name="Anderson S."/>
            <person name="Arachi H."/>
            <person name="Azer M."/>
            <person name="Bachantsang P."/>
            <person name="Barry A."/>
            <person name="Bayul T."/>
            <person name="Berlin A."/>
            <person name="Bessette D."/>
            <person name="Bloom T."/>
            <person name="Blye J."/>
            <person name="Boguslavskiy L."/>
            <person name="Bonnet C."/>
            <person name="Boukhgalter B."/>
            <person name="Bourzgui I."/>
            <person name="Brown A."/>
            <person name="Cahill P."/>
            <person name="Channer S."/>
            <person name="Cheshatsang Y."/>
            <person name="Chuda L."/>
            <person name="Citroen M."/>
            <person name="Collymore A."/>
            <person name="Cooke P."/>
            <person name="Costello M."/>
            <person name="D'Aco K."/>
            <person name="Daza R."/>
            <person name="De Haan G."/>
            <person name="DeGray S."/>
            <person name="DeMaso C."/>
            <person name="Dhargay N."/>
            <person name="Dooley K."/>
            <person name="Dooley E."/>
            <person name="Doricent M."/>
            <person name="Dorje P."/>
            <person name="Dorjee K."/>
            <person name="Dupes A."/>
            <person name="Elong R."/>
            <person name="Falk J."/>
            <person name="Farina A."/>
            <person name="Faro S."/>
            <person name="Ferguson D."/>
            <person name="Fisher S."/>
            <person name="Foley C.D."/>
            <person name="Franke A."/>
            <person name="Friedrich D."/>
            <person name="Gadbois L."/>
            <person name="Gearin G."/>
            <person name="Gearin C.R."/>
            <person name="Giannoukos G."/>
            <person name="Goode T."/>
            <person name="Graham J."/>
            <person name="Grandbois E."/>
            <person name="Grewal S."/>
            <person name="Gyaltsen K."/>
            <person name="Hafez N."/>
            <person name="Hagos B."/>
            <person name="Hall J."/>
            <person name="Henson C."/>
            <person name="Hollinger A."/>
            <person name="Honan T."/>
            <person name="Huard M.D."/>
            <person name="Hughes L."/>
            <person name="Hurhula B."/>
            <person name="Husby M.E."/>
            <person name="Kamat A."/>
            <person name="Kanga B."/>
            <person name="Kashin S."/>
            <person name="Khazanovich D."/>
            <person name="Kisner P."/>
            <person name="Lance K."/>
            <person name="Lara M."/>
            <person name="Lee W."/>
            <person name="Lennon N."/>
            <person name="Letendre F."/>
            <person name="LeVine R."/>
            <person name="Lipovsky A."/>
            <person name="Liu X."/>
            <person name="Liu J."/>
            <person name="Liu S."/>
            <person name="Lokyitsang T."/>
            <person name="Lokyitsang Y."/>
            <person name="Lubonja R."/>
            <person name="Lui A."/>
            <person name="MacDonald P."/>
            <person name="Magnisalis V."/>
            <person name="Maru K."/>
            <person name="Matthews C."/>
            <person name="McCusker W."/>
            <person name="McDonough S."/>
            <person name="Mehta T."/>
            <person name="Meldrim J."/>
            <person name="Meneus L."/>
            <person name="Mihai O."/>
            <person name="Mihalev A."/>
            <person name="Mihova T."/>
            <person name="Mittelman R."/>
            <person name="Mlenga V."/>
            <person name="Montmayeur A."/>
            <person name="Mulrain L."/>
            <person name="Navidi A."/>
            <person name="Naylor J."/>
            <person name="Negash T."/>
            <person name="Nguyen T."/>
            <person name="Nguyen N."/>
            <person name="Nicol R."/>
            <person name="Norbu C."/>
            <person name="Norbu N."/>
            <person name="Novod N."/>
            <person name="O'Neill B."/>
            <person name="Osman S."/>
            <person name="Markiewicz E."/>
            <person name="Oyono O.L."/>
            <person name="Patti C."/>
            <person name="Phunkhang P."/>
            <person name="Pierre F."/>
            <person name="Priest M."/>
            <person name="Raghuraman S."/>
            <person name="Rege F."/>
            <person name="Reyes R."/>
            <person name="Rise C."/>
            <person name="Rogov P."/>
            <person name="Ross K."/>
            <person name="Ryan E."/>
            <person name="Settipalli S."/>
            <person name="Shea T."/>
            <person name="Sherpa N."/>
            <person name="Shi L."/>
            <person name="Shih D."/>
            <person name="Sparrow T."/>
            <person name="Spaulding J."/>
            <person name="Stalker J."/>
            <person name="Stange-Thomann N."/>
            <person name="Stavropoulos S."/>
            <person name="Stone C."/>
            <person name="Strader C."/>
            <person name="Tesfaye S."/>
            <person name="Thomson T."/>
            <person name="Thoulutsang Y."/>
            <person name="Thoulutsang D."/>
            <person name="Topham K."/>
            <person name="Topping I."/>
            <person name="Tsamla T."/>
            <person name="Vassiliev H."/>
            <person name="Vo A."/>
            <person name="Wangchuk T."/>
            <person name="Wangdi T."/>
            <person name="Weiand M."/>
            <person name="Wilkinson J."/>
            <person name="Wilson A."/>
            <person name="Yadav S."/>
            <person name="Young G."/>
            <person name="Yu Q."/>
            <person name="Zembek L."/>
            <person name="Zhong D."/>
            <person name="Zimmer A."/>
            <person name="Zwirko Z."/>
            <person name="Jaffe D.B."/>
            <person name="Alvarez P."/>
            <person name="Brockman W."/>
            <person name="Butler J."/>
            <person name="Chin C."/>
            <person name="Gnerre S."/>
            <person name="Grabherr M."/>
            <person name="Kleber M."/>
            <person name="Mauceli E."/>
            <person name="MacCallum I."/>
        </authorList>
    </citation>
    <scope>NUCLEOTIDE SEQUENCE [LARGE SCALE GENOMIC DNA]</scope>
    <source>
        <strain evidence="4">Tucson 15287-2541.00</strain>
    </source>
</reference>
<dbReference type="eggNOG" id="KOG3495">
    <property type="taxonomic scope" value="Eukaryota"/>
</dbReference>
<dbReference type="KEGG" id="dgr:6564748"/>
<gene>
    <name evidence="3" type="primary">Dgri\GH12534</name>
    <name evidence="3" type="ORF">Dgri_GH12534</name>
</gene>
<evidence type="ECO:0000313" key="3">
    <source>
        <dbReference type="EMBL" id="EDV99823.1"/>
    </source>
</evidence>
<accession>B4JJS1</accession>
<dbReference type="Proteomes" id="UP000001070">
    <property type="component" value="Unassembled WGS sequence"/>
</dbReference>
<dbReference type="PhylomeDB" id="B4JJS1"/>
<dbReference type="PANTHER" id="PTHR12448">
    <property type="entry name" value="ATP SYNTHASE EPSILON CHAIN, MITOCHONDRIAL"/>
    <property type="match status" value="1"/>
</dbReference>
<dbReference type="PANTHER" id="PTHR12448:SF0">
    <property type="entry name" value="ATP SYNTHASE SUBUNIT EPSILON, MITOCHONDRIAL"/>
    <property type="match status" value="1"/>
</dbReference>
<dbReference type="EMBL" id="CH916370">
    <property type="protein sequence ID" value="EDV99823.1"/>
    <property type="molecule type" value="Genomic_DNA"/>
</dbReference>
<evidence type="ECO:0000313" key="4">
    <source>
        <dbReference type="Proteomes" id="UP000001070"/>
    </source>
</evidence>
<feature type="compositionally biased region" description="Basic and acidic residues" evidence="2">
    <location>
        <begin position="34"/>
        <end position="43"/>
    </location>
</feature>
<dbReference type="GO" id="GO:0045259">
    <property type="term" value="C:proton-transporting ATP synthase complex"/>
    <property type="evidence" value="ECO:0007669"/>
    <property type="project" value="InterPro"/>
</dbReference>
<sequence>MTNAWRAAGITYIQYSNIAARVLREALRTDLRASAAKRNESHVKFTPWANGRPARK</sequence>
<dbReference type="STRING" id="7222.B4JJS1"/>
<evidence type="ECO:0000256" key="2">
    <source>
        <dbReference type="SAM" id="MobiDB-lite"/>
    </source>
</evidence>
<dbReference type="SUPFAM" id="SSF48690">
    <property type="entry name" value="Epsilon subunit of mitochondrial F1F0-ATP synthase"/>
    <property type="match status" value="1"/>
</dbReference>
<dbReference type="GO" id="GO:0005743">
    <property type="term" value="C:mitochondrial inner membrane"/>
    <property type="evidence" value="ECO:0007669"/>
    <property type="project" value="InterPro"/>
</dbReference>
<dbReference type="OrthoDB" id="269124at2759"/>
<dbReference type="FunCoup" id="B4JJS1">
    <property type="interactions" value="869"/>
</dbReference>
<protein>
    <submittedName>
        <fullName evidence="3">GH12534</fullName>
    </submittedName>
</protein>
<dbReference type="InterPro" id="IPR006721">
    <property type="entry name" value="ATP_synth_F1_esu_mt"/>
</dbReference>
<dbReference type="CDD" id="cd12153">
    <property type="entry name" value="F1-ATPase_epsilon"/>
    <property type="match status" value="1"/>
</dbReference>
<dbReference type="Gene3D" id="1.10.1620.20">
    <property type="entry name" value="ATP synthase, F1 complex, epsilon subunit superfamily, mitochondrial"/>
    <property type="match status" value="1"/>
</dbReference>
<dbReference type="Pfam" id="PF04627">
    <property type="entry name" value="ATP-synt_Eps"/>
    <property type="match status" value="1"/>
</dbReference>
<dbReference type="SMR" id="B4JJS1"/>
<name>B4JJS1_DROGR</name>
<organism evidence="4">
    <name type="scientific">Drosophila grimshawi</name>
    <name type="common">Hawaiian fruit fly</name>
    <name type="synonym">Idiomyia grimshawi</name>
    <dbReference type="NCBI Taxonomy" id="7222"/>
    <lineage>
        <taxon>Eukaryota</taxon>
        <taxon>Metazoa</taxon>
        <taxon>Ecdysozoa</taxon>
        <taxon>Arthropoda</taxon>
        <taxon>Hexapoda</taxon>
        <taxon>Insecta</taxon>
        <taxon>Pterygota</taxon>
        <taxon>Neoptera</taxon>
        <taxon>Endopterygota</taxon>
        <taxon>Diptera</taxon>
        <taxon>Brachycera</taxon>
        <taxon>Muscomorpha</taxon>
        <taxon>Ephydroidea</taxon>
        <taxon>Drosophilidae</taxon>
        <taxon>Drosophila</taxon>
        <taxon>Hawaiian Drosophila</taxon>
    </lineage>
</organism>